<dbReference type="GO" id="GO:0043652">
    <property type="term" value="P:engulfment of apoptotic cell"/>
    <property type="evidence" value="ECO:0007669"/>
    <property type="project" value="TreeGrafter"/>
</dbReference>
<feature type="transmembrane region" description="Helical" evidence="7">
    <location>
        <begin position="264"/>
        <end position="285"/>
    </location>
</feature>
<keyword evidence="3" id="KW-1003">Cell membrane</keyword>
<keyword evidence="5 7" id="KW-1133">Transmembrane helix</keyword>
<feature type="transmembrane region" description="Helical" evidence="7">
    <location>
        <begin position="363"/>
        <end position="381"/>
    </location>
</feature>
<proteinExistence type="inferred from homology"/>
<feature type="transmembrane region" description="Helical" evidence="7">
    <location>
        <begin position="106"/>
        <end position="131"/>
    </location>
</feature>
<gene>
    <name evidence="8" type="ORF">MGAL_10B080700</name>
</gene>
<dbReference type="Pfam" id="PF09815">
    <property type="entry name" value="XK-related"/>
    <property type="match status" value="1"/>
</dbReference>
<organism evidence="8 9">
    <name type="scientific">Mytilus galloprovincialis</name>
    <name type="common">Mediterranean mussel</name>
    <dbReference type="NCBI Taxonomy" id="29158"/>
    <lineage>
        <taxon>Eukaryota</taxon>
        <taxon>Metazoa</taxon>
        <taxon>Spiralia</taxon>
        <taxon>Lophotrochozoa</taxon>
        <taxon>Mollusca</taxon>
        <taxon>Bivalvia</taxon>
        <taxon>Autobranchia</taxon>
        <taxon>Pteriomorphia</taxon>
        <taxon>Mytilida</taxon>
        <taxon>Mytiloidea</taxon>
        <taxon>Mytilidae</taxon>
        <taxon>Mytilinae</taxon>
        <taxon>Mytilus</taxon>
    </lineage>
</organism>
<evidence type="ECO:0000313" key="8">
    <source>
        <dbReference type="EMBL" id="VDH95809.1"/>
    </source>
</evidence>
<dbReference type="AlphaFoldDB" id="A0A8B6BVG7"/>
<feature type="transmembrane region" description="Helical" evidence="7">
    <location>
        <begin position="420"/>
        <end position="443"/>
    </location>
</feature>
<accession>A0A8B6BVG7</accession>
<sequence length="454" mass="53089">MIAIGKSCCCSAVHMTRDRLFVFKMAVDFDGGMHREKISSYHSPKKLYKNENSLNGLNDALNEETVKCAVQQNDMEIVIETGDELTTKLKGANINRLPKLYKPRDLLFSIFSTCLFVADFVSDILLALQYYNESNILLFQLTVTFIVAPSIFSFIINCVWNYMVYVEESEKKDLEIRIPKKLLFLRIFFSLIQLGRLFRNLEYMYYMVLSWKWKGTNLETRVRLRAMEEKRDACILGLVDGFLESAMQLLLQLYLAFHHNLPATFLRVVTLSLSLAGTSWIHTAFYRHSRNIDITKHKMGIRISFVYWLCVLAELSPRFLLLASFGAYFMPWCFILPSTHFLLMMTVHIYTNPELYGMCCCKAGKFLFLVLCSYINIFCFINVTGGKTFKKRLMFYILFYIENIVMVALSWYKTQMNQSYLVYTLLIAPVGFVCHMLFLLLYYKLFHPNNRTYL</sequence>
<dbReference type="GO" id="GO:0005886">
    <property type="term" value="C:plasma membrane"/>
    <property type="evidence" value="ECO:0007669"/>
    <property type="project" value="UniProtKB-SubCell"/>
</dbReference>
<evidence type="ECO:0000256" key="2">
    <source>
        <dbReference type="ARBA" id="ARBA00008789"/>
    </source>
</evidence>
<comment type="subcellular location">
    <subcellularLocation>
        <location evidence="1">Cell membrane</location>
        <topology evidence="1">Multi-pass membrane protein</topology>
    </subcellularLocation>
    <subcellularLocation>
        <location evidence="7">Membrane</location>
        <topology evidence="7">Multi-pass membrane protein</topology>
    </subcellularLocation>
</comment>
<evidence type="ECO:0000256" key="5">
    <source>
        <dbReference type="ARBA" id="ARBA00022989"/>
    </source>
</evidence>
<evidence type="ECO:0000313" key="9">
    <source>
        <dbReference type="Proteomes" id="UP000596742"/>
    </source>
</evidence>
<reference evidence="8" key="1">
    <citation type="submission" date="2018-11" db="EMBL/GenBank/DDBJ databases">
        <authorList>
            <person name="Alioto T."/>
            <person name="Alioto T."/>
        </authorList>
    </citation>
    <scope>NUCLEOTIDE SEQUENCE</scope>
</reference>
<dbReference type="Proteomes" id="UP000596742">
    <property type="component" value="Unassembled WGS sequence"/>
</dbReference>
<dbReference type="GO" id="GO:0070782">
    <property type="term" value="P:phosphatidylserine exposure on apoptotic cell surface"/>
    <property type="evidence" value="ECO:0007669"/>
    <property type="project" value="TreeGrafter"/>
</dbReference>
<keyword evidence="4 7" id="KW-0812">Transmembrane</keyword>
<feature type="transmembrane region" description="Helical" evidence="7">
    <location>
        <begin position="183"/>
        <end position="201"/>
    </location>
</feature>
<dbReference type="OrthoDB" id="6080389at2759"/>
<dbReference type="InterPro" id="IPR050895">
    <property type="entry name" value="XK-related_scramblase"/>
</dbReference>
<feature type="transmembrane region" description="Helical" evidence="7">
    <location>
        <begin position="332"/>
        <end position="351"/>
    </location>
</feature>
<dbReference type="PANTHER" id="PTHR16024">
    <property type="entry name" value="XK-RELATED PROTEIN"/>
    <property type="match status" value="1"/>
</dbReference>
<keyword evidence="6 7" id="KW-0472">Membrane</keyword>
<keyword evidence="9" id="KW-1185">Reference proteome</keyword>
<dbReference type="InterPro" id="IPR018629">
    <property type="entry name" value="XK-rel"/>
</dbReference>
<evidence type="ECO:0000256" key="7">
    <source>
        <dbReference type="RuleBase" id="RU910716"/>
    </source>
</evidence>
<comment type="similarity">
    <text evidence="2 7">Belongs to the XK family.</text>
</comment>
<evidence type="ECO:0000256" key="6">
    <source>
        <dbReference type="ARBA" id="ARBA00023136"/>
    </source>
</evidence>
<dbReference type="EMBL" id="UYJE01000726">
    <property type="protein sequence ID" value="VDH95809.1"/>
    <property type="molecule type" value="Genomic_DNA"/>
</dbReference>
<evidence type="ECO:0000256" key="3">
    <source>
        <dbReference type="ARBA" id="ARBA00022475"/>
    </source>
</evidence>
<dbReference type="PANTHER" id="PTHR16024:SF6">
    <property type="entry name" value="XK-RELATED PROTEIN"/>
    <property type="match status" value="1"/>
</dbReference>
<evidence type="ECO:0000256" key="1">
    <source>
        <dbReference type="ARBA" id="ARBA00004651"/>
    </source>
</evidence>
<feature type="transmembrane region" description="Helical" evidence="7">
    <location>
        <begin position="305"/>
        <end position="325"/>
    </location>
</feature>
<comment type="caution">
    <text evidence="8">The sequence shown here is derived from an EMBL/GenBank/DDBJ whole genome shotgun (WGS) entry which is preliminary data.</text>
</comment>
<evidence type="ECO:0000256" key="4">
    <source>
        <dbReference type="ARBA" id="ARBA00022692"/>
    </source>
</evidence>
<name>A0A8B6BVG7_MYTGA</name>
<feature type="transmembrane region" description="Helical" evidence="7">
    <location>
        <begin position="393"/>
        <end position="414"/>
    </location>
</feature>
<feature type="transmembrane region" description="Helical" evidence="7">
    <location>
        <begin position="137"/>
        <end position="162"/>
    </location>
</feature>
<protein>
    <recommendedName>
        <fullName evidence="7">XK-related protein</fullName>
    </recommendedName>
</protein>
<dbReference type="GO" id="GO:1902742">
    <property type="term" value="P:apoptotic process involved in development"/>
    <property type="evidence" value="ECO:0007669"/>
    <property type="project" value="TreeGrafter"/>
</dbReference>